<evidence type="ECO:0000256" key="4">
    <source>
        <dbReference type="ARBA" id="ARBA00022824"/>
    </source>
</evidence>
<evidence type="ECO:0000256" key="6">
    <source>
        <dbReference type="ARBA" id="ARBA00023136"/>
    </source>
</evidence>
<feature type="transmembrane region" description="Helical" evidence="7">
    <location>
        <begin position="48"/>
        <end position="70"/>
    </location>
</feature>
<dbReference type="HOGENOM" id="CLU_150144_2_1_1"/>
<dbReference type="Proteomes" id="UP000053257">
    <property type="component" value="Unassembled WGS sequence"/>
</dbReference>
<dbReference type="GO" id="GO:0006506">
    <property type="term" value="P:GPI anchor biosynthetic process"/>
    <property type="evidence" value="ECO:0007669"/>
    <property type="project" value="TreeGrafter"/>
</dbReference>
<dbReference type="UniPathway" id="UPA00378"/>
<accession>A0A0C3SDC7</accession>
<evidence type="ECO:0000313" key="9">
    <source>
        <dbReference type="Proteomes" id="UP000053257"/>
    </source>
</evidence>
<dbReference type="GO" id="GO:0005789">
    <property type="term" value="C:endoplasmic reticulum membrane"/>
    <property type="evidence" value="ECO:0007669"/>
    <property type="project" value="UniProtKB-SubCell"/>
</dbReference>
<name>A0A0C3SDC7_PHLG1</name>
<dbReference type="GO" id="GO:0030234">
    <property type="term" value="F:enzyme regulator activity"/>
    <property type="evidence" value="ECO:0007669"/>
    <property type="project" value="UniProtKB-UniRule"/>
</dbReference>
<dbReference type="InterPro" id="IPR009914">
    <property type="entry name" value="DPM2"/>
</dbReference>
<dbReference type="GO" id="GO:0180047">
    <property type="term" value="P:dolichol phosphate mannose biosynthetic process"/>
    <property type="evidence" value="ECO:0007669"/>
    <property type="project" value="InterPro"/>
</dbReference>
<keyword evidence="5 7" id="KW-1133">Transmembrane helix</keyword>
<gene>
    <name evidence="8" type="ORF">PHLGIDRAFT_311507</name>
</gene>
<reference evidence="8 9" key="1">
    <citation type="journal article" date="2014" name="PLoS Genet.">
        <title>Analysis of the Phlebiopsis gigantea genome, transcriptome and secretome provides insight into its pioneer colonization strategies of wood.</title>
        <authorList>
            <person name="Hori C."/>
            <person name="Ishida T."/>
            <person name="Igarashi K."/>
            <person name="Samejima M."/>
            <person name="Suzuki H."/>
            <person name="Master E."/>
            <person name="Ferreira P."/>
            <person name="Ruiz-Duenas F.J."/>
            <person name="Held B."/>
            <person name="Canessa P."/>
            <person name="Larrondo L.F."/>
            <person name="Schmoll M."/>
            <person name="Druzhinina I.S."/>
            <person name="Kubicek C.P."/>
            <person name="Gaskell J.A."/>
            <person name="Kersten P."/>
            <person name="St John F."/>
            <person name="Glasner J."/>
            <person name="Sabat G."/>
            <person name="Splinter BonDurant S."/>
            <person name="Syed K."/>
            <person name="Yadav J."/>
            <person name="Mgbeahuruike A.C."/>
            <person name="Kovalchuk A."/>
            <person name="Asiegbu F.O."/>
            <person name="Lackner G."/>
            <person name="Hoffmeister D."/>
            <person name="Rencoret J."/>
            <person name="Gutierrez A."/>
            <person name="Sun H."/>
            <person name="Lindquist E."/>
            <person name="Barry K."/>
            <person name="Riley R."/>
            <person name="Grigoriev I.V."/>
            <person name="Henrissat B."/>
            <person name="Kues U."/>
            <person name="Berka R.M."/>
            <person name="Martinez A.T."/>
            <person name="Covert S.F."/>
            <person name="Blanchette R.A."/>
            <person name="Cullen D."/>
        </authorList>
    </citation>
    <scope>NUCLEOTIDE SEQUENCE [LARGE SCALE GENOMIC DNA]</scope>
    <source>
        <strain evidence="8 9">11061_1 CR5-6</strain>
    </source>
</reference>
<evidence type="ECO:0000256" key="2">
    <source>
        <dbReference type="ARBA" id="ARBA00005478"/>
    </source>
</evidence>
<evidence type="ECO:0000256" key="5">
    <source>
        <dbReference type="ARBA" id="ARBA00022989"/>
    </source>
</evidence>
<comment type="subcellular location">
    <subcellularLocation>
        <location evidence="1 7">Endoplasmic reticulum membrane</location>
        <topology evidence="1 7">Multi-pass membrane protein</topology>
    </subcellularLocation>
</comment>
<dbReference type="AlphaFoldDB" id="A0A0C3SDC7"/>
<feature type="transmembrane region" description="Helical" evidence="7">
    <location>
        <begin position="7"/>
        <end position="28"/>
    </location>
</feature>
<comment type="function">
    <text evidence="7">Regulatory subunit of the dolichol-phosphate mannose (DPM) synthase complex; essential for the ER localization.</text>
</comment>
<keyword evidence="4 7" id="KW-0256">Endoplasmic reticulum</keyword>
<proteinExistence type="inferred from homology"/>
<keyword evidence="6 7" id="KW-0472">Membrane</keyword>
<dbReference type="OrthoDB" id="311279at2759"/>
<sequence>MGLSDKTLGAFMLSSAAIIFAYYTVWTILLPFFDASSPVHGWFPSREWAVRIPAFILVVGISAIGTFIGIKVVREDGMTRVLASMKTSSTSK</sequence>
<comment type="subunit">
    <text evidence="7">Component of the dolichol-phosphate mannose (DPM) synthase complex.</text>
</comment>
<keyword evidence="9" id="KW-1185">Reference proteome</keyword>
<keyword evidence="3 7" id="KW-0812">Transmembrane</keyword>
<comment type="pathway">
    <text evidence="7">Protein modification; protein glycosylation.</text>
</comment>
<dbReference type="STRING" id="745531.A0A0C3SDC7"/>
<dbReference type="PANTHER" id="PTHR15039">
    <property type="entry name" value="DOLICHOL PHOSPHATE-MANNOSE BIOSYNTHESIS REGULATORY PROTEIN"/>
    <property type="match status" value="1"/>
</dbReference>
<comment type="similarity">
    <text evidence="2 7">Belongs to the DPM2 family.</text>
</comment>
<evidence type="ECO:0000256" key="1">
    <source>
        <dbReference type="ARBA" id="ARBA00004477"/>
    </source>
</evidence>
<evidence type="ECO:0000313" key="8">
    <source>
        <dbReference type="EMBL" id="KIP09570.1"/>
    </source>
</evidence>
<organism evidence="8 9">
    <name type="scientific">Phlebiopsis gigantea (strain 11061_1 CR5-6)</name>
    <name type="common">White-rot fungus</name>
    <name type="synonym">Peniophora gigantea</name>
    <dbReference type="NCBI Taxonomy" id="745531"/>
    <lineage>
        <taxon>Eukaryota</taxon>
        <taxon>Fungi</taxon>
        <taxon>Dikarya</taxon>
        <taxon>Basidiomycota</taxon>
        <taxon>Agaricomycotina</taxon>
        <taxon>Agaricomycetes</taxon>
        <taxon>Polyporales</taxon>
        <taxon>Phanerochaetaceae</taxon>
        <taxon>Phlebiopsis</taxon>
    </lineage>
</organism>
<dbReference type="EMBL" id="KN840464">
    <property type="protein sequence ID" value="KIP09570.1"/>
    <property type="molecule type" value="Genomic_DNA"/>
</dbReference>
<dbReference type="Pfam" id="PF07297">
    <property type="entry name" value="DPM2"/>
    <property type="match status" value="1"/>
</dbReference>
<protein>
    <recommendedName>
        <fullName evidence="7">Dolichol phosphate-mannose biosynthesis regulatory protein</fullName>
    </recommendedName>
</protein>
<evidence type="ECO:0000256" key="7">
    <source>
        <dbReference type="RuleBase" id="RU365084"/>
    </source>
</evidence>
<dbReference type="GO" id="GO:0033185">
    <property type="term" value="C:dolichol-phosphate-mannose synthase complex"/>
    <property type="evidence" value="ECO:0007669"/>
    <property type="project" value="TreeGrafter"/>
</dbReference>
<dbReference type="PANTHER" id="PTHR15039:SF11">
    <property type="entry name" value="DOLICHOL PHOSPHATE-MANNOSE BIOSYNTHESIS REGULATORY PROTEIN"/>
    <property type="match status" value="1"/>
</dbReference>
<evidence type="ECO:0000256" key="3">
    <source>
        <dbReference type="ARBA" id="ARBA00022692"/>
    </source>
</evidence>